<feature type="compositionally biased region" description="Low complexity" evidence="1">
    <location>
        <begin position="101"/>
        <end position="111"/>
    </location>
</feature>
<evidence type="ECO:0000313" key="3">
    <source>
        <dbReference type="Proteomes" id="UP000708208"/>
    </source>
</evidence>
<accession>A0A8J2LI13</accession>
<evidence type="ECO:0000256" key="1">
    <source>
        <dbReference type="SAM" id="MobiDB-lite"/>
    </source>
</evidence>
<name>A0A8J2LI13_9HEXA</name>
<gene>
    <name evidence="2" type="ORF">AFUS01_LOCUS42607</name>
</gene>
<dbReference type="Proteomes" id="UP000708208">
    <property type="component" value="Unassembled WGS sequence"/>
</dbReference>
<dbReference type="EMBL" id="CAJVCH010567792">
    <property type="protein sequence ID" value="CAG7832954.1"/>
    <property type="molecule type" value="Genomic_DNA"/>
</dbReference>
<feature type="region of interest" description="Disordered" evidence="1">
    <location>
        <begin position="58"/>
        <end position="111"/>
    </location>
</feature>
<feature type="compositionally biased region" description="Polar residues" evidence="1">
    <location>
        <begin position="58"/>
        <end position="75"/>
    </location>
</feature>
<comment type="caution">
    <text evidence="2">The sequence shown here is derived from an EMBL/GenBank/DDBJ whole genome shotgun (WGS) entry which is preliminary data.</text>
</comment>
<reference evidence="2" key="1">
    <citation type="submission" date="2021-06" db="EMBL/GenBank/DDBJ databases">
        <authorList>
            <person name="Hodson N. C."/>
            <person name="Mongue J. A."/>
            <person name="Jaron S. K."/>
        </authorList>
    </citation>
    <scope>NUCLEOTIDE SEQUENCE</scope>
</reference>
<feature type="non-terminal residue" evidence="2">
    <location>
        <position position="1"/>
    </location>
</feature>
<sequence>ADAQLVFEIGPQLFTEPLTDEQKNLLLLQQQQQQILNLQRLQQQQNPNGRQQVIDEVSSLNNSVSKNQPKKSQPNFYRRVRPDGITSVNAYPAGSAGSGGSVKSPVSSVSSNLVLMEL</sequence>
<evidence type="ECO:0000313" key="2">
    <source>
        <dbReference type="EMBL" id="CAG7832954.1"/>
    </source>
</evidence>
<proteinExistence type="predicted"/>
<dbReference type="AlphaFoldDB" id="A0A8J2LI13"/>
<organism evidence="2 3">
    <name type="scientific">Allacma fusca</name>
    <dbReference type="NCBI Taxonomy" id="39272"/>
    <lineage>
        <taxon>Eukaryota</taxon>
        <taxon>Metazoa</taxon>
        <taxon>Ecdysozoa</taxon>
        <taxon>Arthropoda</taxon>
        <taxon>Hexapoda</taxon>
        <taxon>Collembola</taxon>
        <taxon>Symphypleona</taxon>
        <taxon>Sminthuridae</taxon>
        <taxon>Allacma</taxon>
    </lineage>
</organism>
<keyword evidence="3" id="KW-1185">Reference proteome</keyword>
<feature type="non-terminal residue" evidence="2">
    <location>
        <position position="118"/>
    </location>
</feature>
<protein>
    <submittedName>
        <fullName evidence="2">Uncharacterized protein</fullName>
    </submittedName>
</protein>